<name>A0A2Z5AC77_9PSED</name>
<protein>
    <submittedName>
        <fullName evidence="1">Uncharacterized protein</fullName>
    </submittedName>
</protein>
<organism evidence="1 2">
    <name type="scientific">Pseudomonas oryzihabitans</name>
    <dbReference type="NCBI Taxonomy" id="47885"/>
    <lineage>
        <taxon>Bacteria</taxon>
        <taxon>Pseudomonadati</taxon>
        <taxon>Pseudomonadota</taxon>
        <taxon>Gammaproteobacteria</taxon>
        <taxon>Pseudomonadales</taxon>
        <taxon>Pseudomonadaceae</taxon>
        <taxon>Pseudomonas</taxon>
    </lineage>
</organism>
<reference evidence="1 2" key="1">
    <citation type="submission" date="2017-06" db="EMBL/GenBank/DDBJ databases">
        <title>Evolution towards high GC content and high-temperature stress adaptation in endophytic Pseudomonas oryzihabitans impacted its plant-growth promoting traits.</title>
        <authorList>
            <person name="Nascimento F.X."/>
        </authorList>
    </citation>
    <scope>NUCLEOTIDE SEQUENCE [LARGE SCALE GENOMIC DNA]</scope>
    <source>
        <strain evidence="1 2">MS8</strain>
    </source>
</reference>
<dbReference type="Proteomes" id="UP000250579">
    <property type="component" value="Chromosome"/>
</dbReference>
<evidence type="ECO:0000313" key="1">
    <source>
        <dbReference type="EMBL" id="AXA68187.1"/>
    </source>
</evidence>
<sequence length="61" mass="7089">MVFGEFIFLDIKQVVILIIMEILILSRFPIIWGRLLKCSRACGKWEITIKKDIFFSLLSAA</sequence>
<proteinExistence type="predicted"/>
<gene>
    <name evidence="1" type="ORF">CE139_21085</name>
</gene>
<evidence type="ECO:0000313" key="2">
    <source>
        <dbReference type="Proteomes" id="UP000250579"/>
    </source>
</evidence>
<accession>A0A2Z5AC77</accession>
<dbReference type="EMBL" id="CP022198">
    <property type="protein sequence ID" value="AXA68187.1"/>
    <property type="molecule type" value="Genomic_DNA"/>
</dbReference>
<dbReference type="AlphaFoldDB" id="A0A2Z5AC77"/>